<keyword evidence="2 8" id="KW-0812">Transmembrane</keyword>
<keyword evidence="3" id="KW-0547">Nucleotide-binding</keyword>
<sequence>MGRFSAMVRRAILIKTGNPAQIIFNVLIMPMWFCFDLLIFTRLMPIAIHDSIETKTTQTAWFSTTGDIWRYDNTVRCPPDDYIKTGFVALQIVTDEVLISHRVPGALAAAGGLLRDLNLTHLPLAASAVLISHRVPGALAAAGGLLRDLNLTHLPLAASAVYWLFIPAIYTMNISIVIYSITLLSQMLTEKDRMMKPLLKMMGISDFVYFSSWMCVHCAEGLASMAVYSVGLLVLGVFRNVNLLSIYIMLLSNVVGHAALMVLLTTILSNPESGVGIAATLCVLMAAPFLLFIIVRRPVHQVVILALSLLSPTAFCSSILNLFIEDQMEGRGQNERFWSFATPHSSYTWPLLAAVFIIMVDAIIYFLLALYLDKVLPKAVGKREHWLYCCNSTQPKIHRYDPADDDSELHSSSHRRFLDPDVVEPATQEERVAVRIENLSKRFDAGDGRDHWALKNFSLDIYQNQITAILGHNGAGKSTLLRILSGLMAPTFGTAYILGYDVNDPKSMDEVRKIIGVCPQENVFSSELTVKQHLEFFARIRGVRKADRNQEIRELLNRLDKENYAVGDLSGGQQRRLSIGTAIIGGPKVIFLDEPTSGVDPLSRRKLWDLLKNLRNGRTMILTTHYMDEADGLADRKALISAGMLKYAGTSRYIRDKFRIGYKLEVNLSFPGDPESHRFLDTLVSGVIPASTKSPDQSRSQVSYTLPPNTSPKFSQLFRLLDQEVNSPFESRIQNYGLSLATLEEIFLELGRQEEQAKNKGTSSPNNKRKKKWRFLGRLGAGQAPDEEPASSLAAAEQNHHGSNATTTARRSSRLRALMALLKLRFLLILKRPGVIVSIFFSPLLNLTICLLLSYLSSSSSRNISWEVIWSPASFKTQFGNTVWYKSDNPNGIQKSLDSVGIETVEFNGPFESILLHSKKSPTPLYFEENGSKLVTYFNTTMATLPPATSNLLSNMILKKAGVNEVLVTKTEALPKKLLKTRRGIPALSLVSNVMLVAGFSAMPIRLCLAIVNERELGIRTGLRMSGLGMMGYYLPYVISHWIFMALIFVILVIGIVIIPISPVADFVPLTLMCILYLTHFVNELLFAGLSASLFGKEATAGAVFPVAYNILGSYFTYIPMIMLLARSESDPKERLLYNIFNFIFAFLYPPYTNGMGIFVMGETFLKLRETKETVGFYEIVSDWLVLPLFIAVPVQMIALIYLITVKDLMNHDTPLSQALLLRPRSNKSEGIYESHVAERFEREDSDVFEERKFVRDYLTRMPAGNFDDVPLRSESSTDDQKIPAIVVKNLKKSYWGHEKLNLPFGKVERQIVRDLDFHVDQGQIFGLLGPNGAGKTTTIKLLLAENRPTGGQIFVGGEPIRNCHSEALLRLGFCPQHDALWGDLNIREHLEFYAGVRLRNWKKSDCKVFLDSALPKMNILDSEQTEAIRNISGGTKRKLSFLISIFSQPYAVLLDEPTTGMDPVSRRKLWDIIKSPLLCSDLVLDHLGSEKNDDFQLRNWKKSECKAFLDSALPKMNILDSEQTEAIRNISGGTKRKLSFLISIFSQPYAVLLDEPTTGMDPVSRRKLWDIIKSEVEGRMGAILTTHFMEEADVLCDRVGIMNRGSMRCIGTTQHLRTKYGSSYTAELWLDILKTAPGERSQLLSDFATEFPGAEFVETSVDRIIFSMELTYAAVRKSRPKLYFIAVAMIALADRSMV</sequence>
<feature type="transmembrane region" description="Helical" evidence="8">
    <location>
        <begin position="1107"/>
        <end position="1124"/>
    </location>
</feature>
<feature type="transmembrane region" description="Helical" evidence="8">
    <location>
        <begin position="302"/>
        <end position="324"/>
    </location>
</feature>
<evidence type="ECO:0000256" key="1">
    <source>
        <dbReference type="ARBA" id="ARBA00004141"/>
    </source>
</evidence>
<feature type="transmembrane region" description="Helical" evidence="8">
    <location>
        <begin position="1184"/>
        <end position="1204"/>
    </location>
</feature>
<evidence type="ECO:0000259" key="9">
    <source>
        <dbReference type="PROSITE" id="PS50893"/>
    </source>
</evidence>
<dbReference type="InterPro" id="IPR027417">
    <property type="entry name" value="P-loop_NTPase"/>
</dbReference>
<dbReference type="InterPro" id="IPR017871">
    <property type="entry name" value="ABC_transporter-like_CS"/>
</dbReference>
<dbReference type="Pfam" id="PF00005">
    <property type="entry name" value="ABC_tran"/>
    <property type="match status" value="2"/>
</dbReference>
<keyword evidence="4" id="KW-0067">ATP-binding</keyword>
<keyword evidence="5 8" id="KW-1133">Transmembrane helix</keyword>
<comment type="subcellular location">
    <subcellularLocation>
        <location evidence="1">Membrane</location>
        <topology evidence="1">Multi-pass membrane protein</topology>
    </subcellularLocation>
</comment>
<evidence type="ECO:0000256" key="4">
    <source>
        <dbReference type="ARBA" id="ARBA00022840"/>
    </source>
</evidence>
<proteinExistence type="predicted"/>
<dbReference type="PANTHER" id="PTHR19229">
    <property type="entry name" value="ATP-BINDING CASSETTE TRANSPORTER SUBFAMILY A ABCA"/>
    <property type="match status" value="1"/>
</dbReference>
<accession>A0A7R9BTS7</accession>
<feature type="transmembrane region" description="Helical" evidence="8">
    <location>
        <begin position="274"/>
        <end position="295"/>
    </location>
</feature>
<feature type="domain" description="ABC transporter" evidence="9">
    <location>
        <begin position="1286"/>
        <end position="1630"/>
    </location>
</feature>
<dbReference type="GO" id="GO:0016887">
    <property type="term" value="F:ATP hydrolysis activity"/>
    <property type="evidence" value="ECO:0007669"/>
    <property type="project" value="InterPro"/>
</dbReference>
<feature type="transmembrane region" description="Helical" evidence="8">
    <location>
        <begin position="347"/>
        <end position="372"/>
    </location>
</feature>
<reference evidence="10" key="1">
    <citation type="submission" date="2020-11" db="EMBL/GenBank/DDBJ databases">
        <authorList>
            <person name="Tran Van P."/>
        </authorList>
    </citation>
    <scope>NUCLEOTIDE SEQUENCE</scope>
</reference>
<evidence type="ECO:0000313" key="11">
    <source>
        <dbReference type="Proteomes" id="UP000678499"/>
    </source>
</evidence>
<keyword evidence="11" id="KW-1185">Reference proteome</keyword>
<feature type="transmembrane region" description="Helical" evidence="8">
    <location>
        <begin position="1136"/>
        <end position="1152"/>
    </location>
</feature>
<dbReference type="EMBL" id="OA884905">
    <property type="protein sequence ID" value="CAD7281439.1"/>
    <property type="molecule type" value="Genomic_DNA"/>
</dbReference>
<dbReference type="GO" id="GO:0005319">
    <property type="term" value="F:lipid transporter activity"/>
    <property type="evidence" value="ECO:0007669"/>
    <property type="project" value="TreeGrafter"/>
</dbReference>
<feature type="transmembrane region" description="Helical" evidence="8">
    <location>
        <begin position="247"/>
        <end position="268"/>
    </location>
</feature>
<evidence type="ECO:0000256" key="6">
    <source>
        <dbReference type="ARBA" id="ARBA00023136"/>
    </source>
</evidence>
<evidence type="ECO:0000313" key="10">
    <source>
        <dbReference type="EMBL" id="CAD7281439.1"/>
    </source>
</evidence>
<dbReference type="EMBL" id="CAJPEX010002868">
    <property type="protein sequence ID" value="CAG0921591.1"/>
    <property type="molecule type" value="Genomic_DNA"/>
</dbReference>
<dbReference type="PROSITE" id="PS50893">
    <property type="entry name" value="ABC_TRANSPORTER_2"/>
    <property type="match status" value="2"/>
</dbReference>
<dbReference type="InterPro" id="IPR026082">
    <property type="entry name" value="ABCA"/>
</dbReference>
<feature type="transmembrane region" description="Helical" evidence="8">
    <location>
        <begin position="207"/>
        <end position="235"/>
    </location>
</feature>
<dbReference type="InterPro" id="IPR013525">
    <property type="entry name" value="ABC2_TM"/>
</dbReference>
<dbReference type="SUPFAM" id="SSF52540">
    <property type="entry name" value="P-loop containing nucleoside triphosphate hydrolases"/>
    <property type="match status" value="3"/>
</dbReference>
<dbReference type="FunFam" id="3.40.50.300:FF:000436">
    <property type="entry name" value="ATP binding cassette subfamily A member 9"/>
    <property type="match status" value="1"/>
</dbReference>
<dbReference type="InterPro" id="IPR003593">
    <property type="entry name" value="AAA+_ATPase"/>
</dbReference>
<dbReference type="SMART" id="SM00382">
    <property type="entry name" value="AAA"/>
    <property type="match status" value="2"/>
</dbReference>
<dbReference type="Pfam" id="PF12698">
    <property type="entry name" value="ABC2_membrane_3"/>
    <property type="match status" value="1"/>
</dbReference>
<gene>
    <name evidence="10" type="ORF">NMOB1V02_LOCUS9085</name>
</gene>
<dbReference type="InterPro" id="IPR003959">
    <property type="entry name" value="ATPase_AAA_core"/>
</dbReference>
<feature type="transmembrane region" description="Helical" evidence="8">
    <location>
        <begin position="1032"/>
        <end position="1058"/>
    </location>
</feature>
<dbReference type="Gene3D" id="3.40.50.300">
    <property type="entry name" value="P-loop containing nucleotide triphosphate hydrolases"/>
    <property type="match status" value="3"/>
</dbReference>
<evidence type="ECO:0000256" key="8">
    <source>
        <dbReference type="SAM" id="Phobius"/>
    </source>
</evidence>
<feature type="transmembrane region" description="Helical" evidence="8">
    <location>
        <begin position="20"/>
        <end position="40"/>
    </location>
</feature>
<dbReference type="OrthoDB" id="8061355at2759"/>
<keyword evidence="6 8" id="KW-0472">Membrane</keyword>
<name>A0A7R9BTS7_9CRUS</name>
<evidence type="ECO:0000256" key="3">
    <source>
        <dbReference type="ARBA" id="ARBA00022741"/>
    </source>
</evidence>
<dbReference type="InterPro" id="IPR003439">
    <property type="entry name" value="ABC_transporter-like_ATP-bd"/>
</dbReference>
<dbReference type="PROSITE" id="PS00211">
    <property type="entry name" value="ABC_TRANSPORTER_1"/>
    <property type="match status" value="1"/>
</dbReference>
<organism evidence="10">
    <name type="scientific">Notodromas monacha</name>
    <dbReference type="NCBI Taxonomy" id="399045"/>
    <lineage>
        <taxon>Eukaryota</taxon>
        <taxon>Metazoa</taxon>
        <taxon>Ecdysozoa</taxon>
        <taxon>Arthropoda</taxon>
        <taxon>Crustacea</taxon>
        <taxon>Oligostraca</taxon>
        <taxon>Ostracoda</taxon>
        <taxon>Podocopa</taxon>
        <taxon>Podocopida</taxon>
        <taxon>Cypridocopina</taxon>
        <taxon>Cypridoidea</taxon>
        <taxon>Cyprididae</taxon>
        <taxon>Notodromas</taxon>
    </lineage>
</organism>
<evidence type="ECO:0000256" key="5">
    <source>
        <dbReference type="ARBA" id="ARBA00022989"/>
    </source>
</evidence>
<dbReference type="GO" id="GO:0140359">
    <property type="term" value="F:ABC-type transporter activity"/>
    <property type="evidence" value="ECO:0007669"/>
    <property type="project" value="InterPro"/>
</dbReference>
<dbReference type="Proteomes" id="UP000678499">
    <property type="component" value="Unassembled WGS sequence"/>
</dbReference>
<feature type="domain" description="ABC transporter" evidence="9">
    <location>
        <begin position="434"/>
        <end position="667"/>
    </location>
</feature>
<feature type="transmembrane region" description="Helical" evidence="8">
    <location>
        <begin position="1070"/>
        <end position="1095"/>
    </location>
</feature>
<dbReference type="GO" id="GO:0005524">
    <property type="term" value="F:ATP binding"/>
    <property type="evidence" value="ECO:0007669"/>
    <property type="project" value="UniProtKB-KW"/>
</dbReference>
<protein>
    <recommendedName>
        <fullName evidence="9">ABC transporter domain-containing protein</fullName>
    </recommendedName>
</protein>
<dbReference type="GO" id="GO:0016020">
    <property type="term" value="C:membrane"/>
    <property type="evidence" value="ECO:0007669"/>
    <property type="project" value="UniProtKB-SubCell"/>
</dbReference>
<evidence type="ECO:0000256" key="7">
    <source>
        <dbReference type="SAM" id="MobiDB-lite"/>
    </source>
</evidence>
<feature type="region of interest" description="Disordered" evidence="7">
    <location>
        <begin position="782"/>
        <end position="809"/>
    </location>
</feature>
<feature type="transmembrane region" description="Helical" evidence="8">
    <location>
        <begin position="836"/>
        <end position="856"/>
    </location>
</feature>
<dbReference type="CDD" id="cd03263">
    <property type="entry name" value="ABC_subfamily_A"/>
    <property type="match status" value="2"/>
</dbReference>
<evidence type="ECO:0000256" key="2">
    <source>
        <dbReference type="ARBA" id="ARBA00022692"/>
    </source>
</evidence>
<dbReference type="PANTHER" id="PTHR19229:SF250">
    <property type="entry name" value="ABC TRANSPORTER DOMAIN-CONTAINING PROTEIN-RELATED"/>
    <property type="match status" value="1"/>
</dbReference>
<dbReference type="Pfam" id="PF13304">
    <property type="entry name" value="AAA_21"/>
    <property type="match status" value="1"/>
</dbReference>
<feature type="transmembrane region" description="Helical" evidence="8">
    <location>
        <begin position="161"/>
        <end position="187"/>
    </location>
</feature>